<evidence type="ECO:0000256" key="8">
    <source>
        <dbReference type="PIRNR" id="PIRNR000632"/>
    </source>
</evidence>
<dbReference type="FunFam" id="3.30.200.20:FF:000089">
    <property type="entry name" value="Tyrosine-protein kinase"/>
    <property type="match status" value="1"/>
</dbReference>
<feature type="domain" description="Protein kinase" evidence="12">
    <location>
        <begin position="437"/>
        <end position="695"/>
    </location>
</feature>
<keyword evidence="9 11" id="KW-0175">Coiled coil</keyword>
<evidence type="ECO:0000259" key="13">
    <source>
        <dbReference type="PROSITE" id="PS51741"/>
    </source>
</evidence>
<evidence type="ECO:0000256" key="4">
    <source>
        <dbReference type="ARBA" id="ARBA00022741"/>
    </source>
</evidence>
<sequence length="698" mass="79857">MGFAEDLWCPQGHAALIKLQDSELRLMEVMKKWMTQRAKSDREFSVQLHQMSLLSFRRLSWNVLVSQTESLSRIMRKHSEDLMVGPLSKLTLLTRDKQQLRKTYGEQWNLLNLELCRVSLDRLKSSYRQLVRDATQAKRKYQEASKDKEREKAKERYIKATLKLHEHHNEYVLSVKAAQVHHQLHYGQSQPALLGALQTLQEEMVLILKEILQEYFDLSSVLHDEVVSVHTEMANALKAIQPQREYENFIQQNRSRGEVPACVEFDGSLLEDAEDLKPEDLKLNELTVEGIQHRLTAVEEELLGLASTLGSQQAIVNQLELDLENEEGSGNTGQRVYQFSKRNALEDSRQQVVLSMVARARLEAQRRLLADKLETLGSKEAPPIGLDDDRISVTSSNSERDKDHKLLNMDVIVSHLSGLFKPKYTVGDKWVLEHDDVILGQSIGRGNFGEVFSGRLHSDNTPVAVKACRENLPAEHKNKFLMEARILKQYDHPNIVKLIGVCTQKQPIYIIMELVQGGDFLTFLRTEGHNLKTKMLIKMAENVVSGMAYLESKKCIHRDLAARNCLVGEESVVKISDFGMSRQEQDGVYSAAGGMKQIPVKWTAPEALNYGRYTTESDVWSFGVLLWETFSRGVTPYTIPHNMNNQQTRDEVERGYRMPAPNNCPGEIYALMCQCWQYDPRNRPSFRKLKADLYALCQ</sequence>
<dbReference type="SMART" id="SM00055">
    <property type="entry name" value="FCH"/>
    <property type="match status" value="1"/>
</dbReference>
<dbReference type="InterPro" id="IPR008266">
    <property type="entry name" value="Tyr_kinase_AS"/>
</dbReference>
<dbReference type="Pfam" id="PF07714">
    <property type="entry name" value="PK_Tyr_Ser-Thr"/>
    <property type="match status" value="1"/>
</dbReference>
<evidence type="ECO:0000256" key="11">
    <source>
        <dbReference type="SAM" id="Coils"/>
    </source>
</evidence>
<dbReference type="Gene3D" id="1.20.1270.60">
    <property type="entry name" value="Arfaptin homology (AH) domain/BAR domain"/>
    <property type="match status" value="1"/>
</dbReference>
<feature type="binding site" evidence="10">
    <location>
        <position position="466"/>
    </location>
    <ligand>
        <name>ATP</name>
        <dbReference type="ChEBI" id="CHEBI:30616"/>
    </ligand>
</feature>
<dbReference type="InterPro" id="IPR020635">
    <property type="entry name" value="Tyr_kinase_cat_dom"/>
</dbReference>
<proteinExistence type="inferred from homology"/>
<dbReference type="PROSITE" id="PS51741">
    <property type="entry name" value="F_BAR"/>
    <property type="match status" value="1"/>
</dbReference>
<dbReference type="Ensembl" id="ENSCCRT00020006204.1">
    <property type="protein sequence ID" value="ENSCCRP00020005491.1"/>
    <property type="gene ID" value="ENSCCRG00020002935.1"/>
</dbReference>
<dbReference type="PROSITE" id="PS00109">
    <property type="entry name" value="PROTEIN_KINASE_TYR"/>
    <property type="match status" value="1"/>
</dbReference>
<dbReference type="InterPro" id="IPR001060">
    <property type="entry name" value="FCH_dom"/>
</dbReference>
<comment type="catalytic activity">
    <reaction evidence="8">
        <text>L-tyrosyl-[protein] + ATP = O-phospho-L-tyrosyl-[protein] + ADP + H(+)</text>
        <dbReference type="Rhea" id="RHEA:10596"/>
        <dbReference type="Rhea" id="RHEA-COMP:10136"/>
        <dbReference type="Rhea" id="RHEA-COMP:20101"/>
        <dbReference type="ChEBI" id="CHEBI:15378"/>
        <dbReference type="ChEBI" id="CHEBI:30616"/>
        <dbReference type="ChEBI" id="CHEBI:46858"/>
        <dbReference type="ChEBI" id="CHEBI:61978"/>
        <dbReference type="ChEBI" id="CHEBI:456216"/>
        <dbReference type="EC" id="2.7.10.2"/>
    </reaction>
</comment>
<keyword evidence="7 8" id="KW-0829">Tyrosine-protein kinase</keyword>
<dbReference type="FunFam" id="1.10.510.10:FF:000212">
    <property type="entry name" value="Tyrosine-protein kinase"/>
    <property type="match status" value="1"/>
</dbReference>
<keyword evidence="8" id="KW-0206">Cytoskeleton</keyword>
<dbReference type="InterPro" id="IPR016250">
    <property type="entry name" value="Tyr-prot_kinase_Fes/Fps"/>
</dbReference>
<keyword evidence="5 8" id="KW-0418">Kinase</keyword>
<comment type="similarity">
    <text evidence="8">Belongs to the protein kinase superfamily. Tyr protein kinase family. Fes/fps subfamily.</text>
</comment>
<keyword evidence="1" id="KW-0597">Phosphoprotein</keyword>
<evidence type="ECO:0000256" key="9">
    <source>
        <dbReference type="PROSITE-ProRule" id="PRU01077"/>
    </source>
</evidence>
<evidence type="ECO:0000313" key="14">
    <source>
        <dbReference type="Ensembl" id="ENSCCRP00020005491.1"/>
    </source>
</evidence>
<evidence type="ECO:0000256" key="10">
    <source>
        <dbReference type="PROSITE-ProRule" id="PRU10141"/>
    </source>
</evidence>
<dbReference type="Proteomes" id="UP000694701">
    <property type="component" value="Unplaced"/>
</dbReference>
<evidence type="ECO:0000256" key="3">
    <source>
        <dbReference type="ARBA" id="ARBA00022707"/>
    </source>
</evidence>
<dbReference type="InterPro" id="IPR050198">
    <property type="entry name" value="Non-receptor_tyrosine_kinases"/>
</dbReference>
<feature type="domain" description="F-BAR" evidence="13">
    <location>
        <begin position="1"/>
        <end position="245"/>
    </location>
</feature>
<keyword evidence="8" id="KW-0963">Cytoplasm</keyword>
<dbReference type="PIRSF" id="PIRSF000632">
    <property type="entry name" value="TyrPK_fps"/>
    <property type="match status" value="1"/>
</dbReference>
<reference evidence="14" key="1">
    <citation type="submission" date="2025-08" db="UniProtKB">
        <authorList>
            <consortium name="Ensembl"/>
        </authorList>
    </citation>
    <scope>IDENTIFICATION</scope>
</reference>
<dbReference type="InterPro" id="IPR011009">
    <property type="entry name" value="Kinase-like_dom_sf"/>
</dbReference>
<comment type="subcellular location">
    <subcellularLocation>
        <location evidence="8">Cytoplasm</location>
        <location evidence="8">Cytoskeleton</location>
    </subcellularLocation>
</comment>
<keyword evidence="6 8" id="KW-0067">ATP-binding</keyword>
<dbReference type="PRINTS" id="PR00109">
    <property type="entry name" value="TYRKINASE"/>
</dbReference>
<keyword evidence="3" id="KW-0519">Myristate</keyword>
<dbReference type="EC" id="2.7.10.2" evidence="8"/>
<keyword evidence="3" id="KW-0449">Lipoprotein</keyword>
<evidence type="ECO:0000313" key="15">
    <source>
        <dbReference type="Proteomes" id="UP000694701"/>
    </source>
</evidence>
<dbReference type="Gene3D" id="3.30.200.20">
    <property type="entry name" value="Phosphorylase Kinase, domain 1"/>
    <property type="match status" value="1"/>
</dbReference>
<dbReference type="InterPro" id="IPR027267">
    <property type="entry name" value="AH/BAR_dom_sf"/>
</dbReference>
<feature type="coiled-coil region" evidence="11">
    <location>
        <begin position="120"/>
        <end position="154"/>
    </location>
</feature>
<dbReference type="Gene3D" id="1.10.510.10">
    <property type="entry name" value="Transferase(Phosphotransferase) domain 1"/>
    <property type="match status" value="1"/>
</dbReference>
<dbReference type="GO" id="GO:0005856">
    <property type="term" value="C:cytoskeleton"/>
    <property type="evidence" value="ECO:0007669"/>
    <property type="project" value="UniProtKB-SubCell"/>
</dbReference>
<keyword evidence="2 8" id="KW-0808">Transferase</keyword>
<dbReference type="SUPFAM" id="SSF56112">
    <property type="entry name" value="Protein kinase-like (PK-like)"/>
    <property type="match status" value="1"/>
</dbReference>
<keyword evidence="4 8" id="KW-0547">Nucleotide-binding</keyword>
<dbReference type="PROSITE" id="PS50011">
    <property type="entry name" value="PROTEIN_KINASE_DOM"/>
    <property type="match status" value="1"/>
</dbReference>
<dbReference type="InterPro" id="IPR001245">
    <property type="entry name" value="Ser-Thr/Tyr_kinase_cat_dom"/>
</dbReference>
<evidence type="ECO:0000256" key="2">
    <source>
        <dbReference type="ARBA" id="ARBA00022679"/>
    </source>
</evidence>
<dbReference type="Gene3D" id="1.10.287.160">
    <property type="entry name" value="HR1 repeat"/>
    <property type="match status" value="1"/>
</dbReference>
<evidence type="ECO:0000259" key="12">
    <source>
        <dbReference type="PROSITE" id="PS50011"/>
    </source>
</evidence>
<protein>
    <recommendedName>
        <fullName evidence="8">Tyrosine-protein kinase</fullName>
        <ecNumber evidence="8">2.7.10.2</ecNumber>
    </recommendedName>
</protein>
<dbReference type="PANTHER" id="PTHR24418">
    <property type="entry name" value="TYROSINE-PROTEIN KINASE"/>
    <property type="match status" value="1"/>
</dbReference>
<dbReference type="SMART" id="SM00219">
    <property type="entry name" value="TyrKc"/>
    <property type="match status" value="1"/>
</dbReference>
<dbReference type="InterPro" id="IPR017441">
    <property type="entry name" value="Protein_kinase_ATP_BS"/>
</dbReference>
<name>A0A8C2C160_CYPCA</name>
<dbReference type="GO" id="GO:0005524">
    <property type="term" value="F:ATP binding"/>
    <property type="evidence" value="ECO:0007669"/>
    <property type="project" value="UniProtKB-UniRule"/>
</dbReference>
<dbReference type="CDD" id="cd07685">
    <property type="entry name" value="F-BAR_Fes"/>
    <property type="match status" value="1"/>
</dbReference>
<evidence type="ECO:0000256" key="1">
    <source>
        <dbReference type="ARBA" id="ARBA00022553"/>
    </source>
</evidence>
<dbReference type="InterPro" id="IPR031160">
    <property type="entry name" value="F_BAR_dom"/>
</dbReference>
<accession>A0A8C2C160</accession>
<dbReference type="GO" id="GO:0004715">
    <property type="term" value="F:non-membrane spanning protein tyrosine kinase activity"/>
    <property type="evidence" value="ECO:0007669"/>
    <property type="project" value="UniProtKB-EC"/>
</dbReference>
<organism evidence="14 15">
    <name type="scientific">Cyprinus carpio</name>
    <name type="common">Common carp</name>
    <dbReference type="NCBI Taxonomy" id="7962"/>
    <lineage>
        <taxon>Eukaryota</taxon>
        <taxon>Metazoa</taxon>
        <taxon>Chordata</taxon>
        <taxon>Craniata</taxon>
        <taxon>Vertebrata</taxon>
        <taxon>Euteleostomi</taxon>
        <taxon>Actinopterygii</taxon>
        <taxon>Neopterygii</taxon>
        <taxon>Teleostei</taxon>
        <taxon>Ostariophysi</taxon>
        <taxon>Cypriniformes</taxon>
        <taxon>Cyprinidae</taxon>
        <taxon>Cyprininae</taxon>
        <taxon>Cyprinus</taxon>
    </lineage>
</organism>
<dbReference type="PROSITE" id="PS00107">
    <property type="entry name" value="PROTEIN_KINASE_ATP"/>
    <property type="match status" value="1"/>
</dbReference>
<dbReference type="InterPro" id="IPR000719">
    <property type="entry name" value="Prot_kinase_dom"/>
</dbReference>
<dbReference type="AlphaFoldDB" id="A0A8C2C160"/>
<evidence type="ECO:0000256" key="7">
    <source>
        <dbReference type="ARBA" id="ARBA00023137"/>
    </source>
</evidence>
<evidence type="ECO:0000256" key="6">
    <source>
        <dbReference type="ARBA" id="ARBA00022840"/>
    </source>
</evidence>
<dbReference type="SUPFAM" id="SSF103657">
    <property type="entry name" value="BAR/IMD domain-like"/>
    <property type="match status" value="1"/>
</dbReference>
<evidence type="ECO:0000256" key="5">
    <source>
        <dbReference type="ARBA" id="ARBA00022777"/>
    </source>
</evidence>